<dbReference type="RefSeq" id="WP_034499418.1">
    <property type="nucleotide sequence ID" value="NZ_JMPI01000070.1"/>
</dbReference>
<evidence type="ECO:0000259" key="1">
    <source>
        <dbReference type="Pfam" id="PF15977"/>
    </source>
</evidence>
<dbReference type="Pfam" id="PF15977">
    <property type="entry name" value="HTH_46"/>
    <property type="match status" value="1"/>
</dbReference>
<sequence length="209" mass="24143">MPLSAPVRPDESIGRLLEALKPFSTEMSVVPRKRLHWEYKGEAQLYLFMQGELSVLRVTDGLVIAGAYVPHLFGLAEALQPSRCHILRVDVDSTILRVSAKKAMEIFDQQNLWRDVSITLAYFNSYLFYRDDLVVQQRTYSVICNHLQEIIQLPLETRMRVSVLEYIQERTHLSRSSVLNVLFALKEANYLSLKRGGYLIEMNELPEKI</sequence>
<protein>
    <recommendedName>
        <fullName evidence="1">IprA winged helix-turn-helix domain-containing protein</fullName>
    </recommendedName>
</protein>
<evidence type="ECO:0000313" key="3">
    <source>
        <dbReference type="Proteomes" id="UP000028653"/>
    </source>
</evidence>
<evidence type="ECO:0000313" key="2">
    <source>
        <dbReference type="EMBL" id="KFC76993.1"/>
    </source>
</evidence>
<reference evidence="2 3" key="1">
    <citation type="submission" date="2014-05" db="EMBL/GenBank/DDBJ databases">
        <title>ATOL: Assembling a taxonomically balanced genome-scale reconstruction of the evolutionary history of the Enterobacteriaceae.</title>
        <authorList>
            <person name="Plunkett G.III."/>
            <person name="Neeno-Eckwall E.C."/>
            <person name="Glasner J.D."/>
            <person name="Perna N.T."/>
        </authorList>
    </citation>
    <scope>NUCLEOTIDE SEQUENCE [LARGE SCALE GENOMIC DNA]</scope>
    <source>
        <strain evidence="2 3">ATCC 33320</strain>
    </source>
</reference>
<dbReference type="Proteomes" id="UP000028653">
    <property type="component" value="Unassembled WGS sequence"/>
</dbReference>
<accession>A0A085FZU8</accession>
<dbReference type="EMBL" id="JMPI01000070">
    <property type="protein sequence ID" value="KFC76993.1"/>
    <property type="molecule type" value="Genomic_DNA"/>
</dbReference>
<dbReference type="OrthoDB" id="6442353at2"/>
<comment type="caution">
    <text evidence="2">The sequence shown here is derived from an EMBL/GenBank/DDBJ whole genome shotgun (WGS) entry which is preliminary data.</text>
</comment>
<dbReference type="STRING" id="1006004.GBAG_3958"/>
<feature type="domain" description="IprA winged helix-turn-helix" evidence="1">
    <location>
        <begin position="139"/>
        <end position="206"/>
    </location>
</feature>
<name>A0A085FZU8_9ENTR</name>
<proteinExistence type="predicted"/>
<dbReference type="AlphaFoldDB" id="A0A085FZU8"/>
<organism evidence="2 3">
    <name type="scientific">Buttiauxella agrestis ATCC 33320</name>
    <dbReference type="NCBI Taxonomy" id="1006004"/>
    <lineage>
        <taxon>Bacteria</taxon>
        <taxon>Pseudomonadati</taxon>
        <taxon>Pseudomonadota</taxon>
        <taxon>Gammaproteobacteria</taxon>
        <taxon>Enterobacterales</taxon>
        <taxon>Enterobacteriaceae</taxon>
        <taxon>Buttiauxella</taxon>
    </lineage>
</organism>
<dbReference type="InterPro" id="IPR041687">
    <property type="entry name" value="HTH_46"/>
</dbReference>
<gene>
    <name evidence="2" type="ORF">GBAG_3958</name>
</gene>
<dbReference type="eggNOG" id="COG0664">
    <property type="taxonomic scope" value="Bacteria"/>
</dbReference>
<keyword evidence="3" id="KW-1185">Reference proteome</keyword>